<evidence type="ECO:0000313" key="4">
    <source>
        <dbReference type="Proteomes" id="UP000184123"/>
    </source>
</evidence>
<protein>
    <submittedName>
        <fullName evidence="3">Type IV pilus biogenesis</fullName>
    </submittedName>
</protein>
<dbReference type="EMBL" id="BJXU01000158">
    <property type="protein sequence ID" value="GEN25700.1"/>
    <property type="molecule type" value="Genomic_DNA"/>
</dbReference>
<dbReference type="STRING" id="44933.SAMN05660971_04105"/>
<evidence type="ECO:0000256" key="1">
    <source>
        <dbReference type="SAM" id="MobiDB-lite"/>
    </source>
</evidence>
<dbReference type="Proteomes" id="UP000184123">
    <property type="component" value="Unassembled WGS sequence"/>
</dbReference>
<accession>A0A1M7M7W0</accession>
<feature type="region of interest" description="Disordered" evidence="1">
    <location>
        <begin position="169"/>
        <end position="191"/>
    </location>
</feature>
<feature type="compositionally biased region" description="Low complexity" evidence="1">
    <location>
        <begin position="170"/>
        <end position="181"/>
    </location>
</feature>
<evidence type="ECO:0000313" key="2">
    <source>
        <dbReference type="EMBL" id="GEN25700.1"/>
    </source>
</evidence>
<dbReference type="EMBL" id="FRCA01000016">
    <property type="protein sequence ID" value="SHM86822.1"/>
    <property type="molecule type" value="Genomic_DNA"/>
</dbReference>
<evidence type="ECO:0000313" key="3">
    <source>
        <dbReference type="EMBL" id="SHM86822.1"/>
    </source>
</evidence>
<organism evidence="3 4">
    <name type="scientific">Halomonas cupida</name>
    <dbReference type="NCBI Taxonomy" id="44933"/>
    <lineage>
        <taxon>Bacteria</taxon>
        <taxon>Pseudomonadati</taxon>
        <taxon>Pseudomonadota</taxon>
        <taxon>Gammaproteobacteria</taxon>
        <taxon>Oceanospirillales</taxon>
        <taxon>Halomonadaceae</taxon>
        <taxon>Halomonas</taxon>
    </lineage>
</organism>
<keyword evidence="5" id="KW-1185">Reference proteome</keyword>
<dbReference type="Proteomes" id="UP000321726">
    <property type="component" value="Unassembled WGS sequence"/>
</dbReference>
<reference evidence="2 5" key="2">
    <citation type="submission" date="2019-07" db="EMBL/GenBank/DDBJ databases">
        <title>Whole genome shotgun sequence of Halomonas cupida NBRC 102219.</title>
        <authorList>
            <person name="Hosoyama A."/>
            <person name="Uohara A."/>
            <person name="Ohji S."/>
            <person name="Ichikawa N."/>
        </authorList>
    </citation>
    <scope>NUCLEOTIDE SEQUENCE [LARGE SCALE GENOMIC DNA]</scope>
    <source>
        <strain evidence="2 5">NBRC 102219</strain>
    </source>
</reference>
<reference evidence="3 4" key="1">
    <citation type="submission" date="2016-11" db="EMBL/GenBank/DDBJ databases">
        <authorList>
            <person name="Jaros S."/>
            <person name="Januszkiewicz K."/>
            <person name="Wedrychowicz H."/>
        </authorList>
    </citation>
    <scope>NUCLEOTIDE SEQUENCE [LARGE SCALE GENOMIC DNA]</scope>
    <source>
        <strain evidence="3 4">DSM 4740</strain>
    </source>
</reference>
<dbReference type="Gene3D" id="2.30.30.830">
    <property type="match status" value="1"/>
</dbReference>
<dbReference type="RefSeq" id="WP_073437082.1">
    <property type="nucleotide sequence ID" value="NZ_BJXU01000158.1"/>
</dbReference>
<name>A0A1M7M7W0_9GAMM</name>
<proteinExistence type="predicted"/>
<dbReference type="AlphaFoldDB" id="A0A1M7M7W0"/>
<gene>
    <name evidence="2" type="ORF">HCU01_36490</name>
    <name evidence="3" type="ORF">SAMN05660971_04105</name>
</gene>
<sequence length="191" mass="20118">MTFAAPLRNRLPSKLAALLPWGLAALLGWLAALVCADIAWRVWPAPAPAPNIQAQHNGEALVPDLPATLWPQPTEQAAPAVAPATTLPLSLVGGILSSTDSRVVVITTPQGPRVASVGDEIMPGTHIRSITEQGVRLEHASGEEQLSWPTRPERQQSAIRLVIDGQAHAGTGESSCEEGSSPITNISEVCR</sequence>
<evidence type="ECO:0000313" key="5">
    <source>
        <dbReference type="Proteomes" id="UP000321726"/>
    </source>
</evidence>
<feature type="compositionally biased region" description="Polar residues" evidence="1">
    <location>
        <begin position="182"/>
        <end position="191"/>
    </location>
</feature>